<dbReference type="SUPFAM" id="SSF46785">
    <property type="entry name" value="Winged helix' DNA-binding domain"/>
    <property type="match status" value="1"/>
</dbReference>
<dbReference type="PRINTS" id="PR00598">
    <property type="entry name" value="HTHMARR"/>
</dbReference>
<protein>
    <submittedName>
        <fullName evidence="5">MarR family transcriptional regulator</fullName>
    </submittedName>
</protein>
<dbReference type="PANTHER" id="PTHR33164">
    <property type="entry name" value="TRANSCRIPTIONAL REGULATOR, MARR FAMILY"/>
    <property type="match status" value="1"/>
</dbReference>
<comment type="caution">
    <text evidence="5">The sequence shown here is derived from an EMBL/GenBank/DDBJ whole genome shotgun (WGS) entry which is preliminary data.</text>
</comment>
<dbReference type="SMART" id="SM00347">
    <property type="entry name" value="HTH_MARR"/>
    <property type="match status" value="1"/>
</dbReference>
<feature type="domain" description="HTH marR-type" evidence="4">
    <location>
        <begin position="13"/>
        <end position="150"/>
    </location>
</feature>
<dbReference type="EMBL" id="DSRP01000228">
    <property type="protein sequence ID" value="HGG91960.1"/>
    <property type="molecule type" value="Genomic_DNA"/>
</dbReference>
<dbReference type="GO" id="GO:0006950">
    <property type="term" value="P:response to stress"/>
    <property type="evidence" value="ECO:0007669"/>
    <property type="project" value="TreeGrafter"/>
</dbReference>
<dbReference type="InterPro" id="IPR036390">
    <property type="entry name" value="WH_DNA-bd_sf"/>
</dbReference>
<dbReference type="InterPro" id="IPR039422">
    <property type="entry name" value="MarR/SlyA-like"/>
</dbReference>
<keyword evidence="1" id="KW-0805">Transcription regulation</keyword>
<evidence type="ECO:0000259" key="4">
    <source>
        <dbReference type="PROSITE" id="PS50995"/>
    </source>
</evidence>
<keyword evidence="2" id="KW-0238">DNA-binding</keyword>
<evidence type="ECO:0000256" key="3">
    <source>
        <dbReference type="ARBA" id="ARBA00023163"/>
    </source>
</evidence>
<dbReference type="PANTHER" id="PTHR33164:SF64">
    <property type="entry name" value="TRANSCRIPTIONAL REGULATOR SLYA"/>
    <property type="match status" value="1"/>
</dbReference>
<gene>
    <name evidence="5" type="ORF">ENR59_03305</name>
</gene>
<dbReference type="GO" id="GO:0003700">
    <property type="term" value="F:DNA-binding transcription factor activity"/>
    <property type="evidence" value="ECO:0007669"/>
    <property type="project" value="InterPro"/>
</dbReference>
<proteinExistence type="predicted"/>
<keyword evidence="3" id="KW-0804">Transcription</keyword>
<evidence type="ECO:0000313" key="5">
    <source>
        <dbReference type="EMBL" id="HGG91960.1"/>
    </source>
</evidence>
<dbReference type="AlphaFoldDB" id="A0A7C3W8M4"/>
<sequence length="154" mass="17648">MAFECCKVPRHDPRTIGLSVYEVSRAWRARLDERLKPLGISTSMWTVVWHLAMADEPLTQSALADAVSMEGSSLVRLLDRLERDGWVRREAVEGDRRSKRVVLTDKVKDYVEKFHDVARSFADELLAGLPEEHLRQCNEVLLTIKARLESMGEK</sequence>
<reference evidence="5" key="1">
    <citation type="journal article" date="2020" name="mSystems">
        <title>Genome- and Community-Level Interaction Insights into Carbon Utilization and Element Cycling Functions of Hydrothermarchaeota in Hydrothermal Sediment.</title>
        <authorList>
            <person name="Zhou Z."/>
            <person name="Liu Y."/>
            <person name="Xu W."/>
            <person name="Pan J."/>
            <person name="Luo Z.H."/>
            <person name="Li M."/>
        </authorList>
    </citation>
    <scope>NUCLEOTIDE SEQUENCE [LARGE SCALE GENOMIC DNA]</scope>
    <source>
        <strain evidence="5">SpSt-413</strain>
    </source>
</reference>
<name>A0A7C3W8M4_9BACT</name>
<dbReference type="PROSITE" id="PS50995">
    <property type="entry name" value="HTH_MARR_2"/>
    <property type="match status" value="1"/>
</dbReference>
<dbReference type="InterPro" id="IPR036388">
    <property type="entry name" value="WH-like_DNA-bd_sf"/>
</dbReference>
<dbReference type="Pfam" id="PF12802">
    <property type="entry name" value="MarR_2"/>
    <property type="match status" value="1"/>
</dbReference>
<evidence type="ECO:0000256" key="1">
    <source>
        <dbReference type="ARBA" id="ARBA00023015"/>
    </source>
</evidence>
<dbReference type="Gene3D" id="1.10.10.10">
    <property type="entry name" value="Winged helix-like DNA-binding domain superfamily/Winged helix DNA-binding domain"/>
    <property type="match status" value="1"/>
</dbReference>
<dbReference type="GO" id="GO:0003677">
    <property type="term" value="F:DNA binding"/>
    <property type="evidence" value="ECO:0007669"/>
    <property type="project" value="UniProtKB-KW"/>
</dbReference>
<evidence type="ECO:0000256" key="2">
    <source>
        <dbReference type="ARBA" id="ARBA00023125"/>
    </source>
</evidence>
<accession>A0A7C3W8M4</accession>
<organism evidence="5">
    <name type="scientific">Fundidesulfovibrio putealis</name>
    <dbReference type="NCBI Taxonomy" id="270496"/>
    <lineage>
        <taxon>Bacteria</taxon>
        <taxon>Pseudomonadati</taxon>
        <taxon>Thermodesulfobacteriota</taxon>
        <taxon>Desulfovibrionia</taxon>
        <taxon>Desulfovibrionales</taxon>
        <taxon>Desulfovibrionaceae</taxon>
        <taxon>Fundidesulfovibrio</taxon>
    </lineage>
</organism>
<dbReference type="InterPro" id="IPR000835">
    <property type="entry name" value="HTH_MarR-typ"/>
</dbReference>